<feature type="chain" id="PRO_5019559205" description="non-specific serine/threonine protein kinase" evidence="18">
    <location>
        <begin position="31"/>
        <end position="682"/>
    </location>
</feature>
<accession>A0A444ZSG1</accession>
<protein>
    <recommendedName>
        <fullName evidence="2">non-specific serine/threonine protein kinase</fullName>
        <ecNumber evidence="2">2.7.11.1</ecNumber>
    </recommendedName>
</protein>
<dbReference type="GO" id="GO:0005886">
    <property type="term" value="C:plasma membrane"/>
    <property type="evidence" value="ECO:0007669"/>
    <property type="project" value="UniProtKB-ARBA"/>
</dbReference>
<dbReference type="InterPro" id="IPR011009">
    <property type="entry name" value="Kinase-like_dom_sf"/>
</dbReference>
<dbReference type="FunFam" id="3.30.200.20:FF:000039">
    <property type="entry name" value="receptor-like protein kinase FERONIA"/>
    <property type="match status" value="1"/>
</dbReference>
<evidence type="ECO:0000256" key="11">
    <source>
        <dbReference type="ARBA" id="ARBA00023136"/>
    </source>
</evidence>
<evidence type="ECO:0000256" key="1">
    <source>
        <dbReference type="ARBA" id="ARBA00004167"/>
    </source>
</evidence>
<dbReference type="Pfam" id="PF00069">
    <property type="entry name" value="Pkinase"/>
    <property type="match status" value="1"/>
</dbReference>
<dbReference type="AlphaFoldDB" id="A0A444ZSG1"/>
<comment type="caution">
    <text evidence="20">The sequence shown here is derived from an EMBL/GenBank/DDBJ whole genome shotgun (WGS) entry which is preliminary data.</text>
</comment>
<evidence type="ECO:0000256" key="14">
    <source>
        <dbReference type="ARBA" id="ARBA00048679"/>
    </source>
</evidence>
<dbReference type="GO" id="GO:0030247">
    <property type="term" value="F:polysaccharide binding"/>
    <property type="evidence" value="ECO:0007669"/>
    <property type="project" value="InterPro"/>
</dbReference>
<dbReference type="InterPro" id="IPR025287">
    <property type="entry name" value="WAK_GUB"/>
</dbReference>
<dbReference type="FunFam" id="1.10.510.10:FF:000161">
    <property type="entry name" value="Wall-associated receptor kinase-like 20"/>
    <property type="match status" value="1"/>
</dbReference>
<sequence>MAVQIHENLVRSTFTISLLCLATLAKLSISQESDRYEACSKAYSCGEIANIYYPFWGGSRPSYCGISQQFKLSCDANRNTSIQIGSQSFHVLNIDQPACNITMVRTGIAYDQCSSHLTNTSLETSMFRFSPNVRNVSIFYDCAGNNNETIHSFPCKDDPNKRAFYGDLGVAVAQNCKGVHVEVQAIEEVRANEDGIEGLNRALSAGFDVNYSSPFGIQRCIGCMSTKGICGSKDEFQFTCYCPDGTNHSLDCSHHHILRGEKPESLPLFDNIHLIQTLSSISTVSGKLNWKKKVAIGVAAAVLSAVILGIAFSLYYRRWKKNFQDVSFIPSHSMSSFLEDTEKGHQKYSGLQFFAYRELQEATNNFDSDRELGDGGFGKVYFGKLGDGRFVAVKKMYENNYRTVEQFMNEIEILTGLRHQNLVSLYGCNSSHSSELMLVYEYVSNGTVADHLHGQKAKSGALCWDTRMNIAIDTASALVYLHASDIIHRDVKTNNILLDDHFRAKVADFGLSRLFPNHLTHISTAPQGTPGYVDPEYHEYYQLTDRSDVYSFGVVLIELISSMRAVDITRHRHEINLSNMAMKKIQSGALHEIVDKSLGFESDLRVRKMINGVAELAFRCLQSSKDMRPSMVQVLDTLKDIQSDGKYKSKREVMDISKQEDNDATLLKNEPPPPSPDSNGKV</sequence>
<evidence type="ECO:0000256" key="10">
    <source>
        <dbReference type="ARBA" id="ARBA00022989"/>
    </source>
</evidence>
<keyword evidence="11 17" id="KW-0472">Membrane</keyword>
<dbReference type="SUPFAM" id="SSF56112">
    <property type="entry name" value="Protein kinase-like (PK-like)"/>
    <property type="match status" value="1"/>
</dbReference>
<organism evidence="20 21">
    <name type="scientific">Arachis hypogaea</name>
    <name type="common">Peanut</name>
    <dbReference type="NCBI Taxonomy" id="3818"/>
    <lineage>
        <taxon>Eukaryota</taxon>
        <taxon>Viridiplantae</taxon>
        <taxon>Streptophyta</taxon>
        <taxon>Embryophyta</taxon>
        <taxon>Tracheophyta</taxon>
        <taxon>Spermatophyta</taxon>
        <taxon>Magnoliopsida</taxon>
        <taxon>eudicotyledons</taxon>
        <taxon>Gunneridae</taxon>
        <taxon>Pentapetalae</taxon>
        <taxon>rosids</taxon>
        <taxon>fabids</taxon>
        <taxon>Fabales</taxon>
        <taxon>Fabaceae</taxon>
        <taxon>Papilionoideae</taxon>
        <taxon>50 kb inversion clade</taxon>
        <taxon>dalbergioids sensu lato</taxon>
        <taxon>Dalbergieae</taxon>
        <taxon>Pterocarpus clade</taxon>
        <taxon>Arachis</taxon>
    </lineage>
</organism>
<evidence type="ECO:0000256" key="8">
    <source>
        <dbReference type="ARBA" id="ARBA00022777"/>
    </source>
</evidence>
<comment type="catalytic activity">
    <reaction evidence="14">
        <text>L-seryl-[protein] + ATP = O-phospho-L-seryl-[protein] + ADP + H(+)</text>
        <dbReference type="Rhea" id="RHEA:17989"/>
        <dbReference type="Rhea" id="RHEA-COMP:9863"/>
        <dbReference type="Rhea" id="RHEA-COMP:11604"/>
        <dbReference type="ChEBI" id="CHEBI:15378"/>
        <dbReference type="ChEBI" id="CHEBI:29999"/>
        <dbReference type="ChEBI" id="CHEBI:30616"/>
        <dbReference type="ChEBI" id="CHEBI:83421"/>
        <dbReference type="ChEBI" id="CHEBI:456216"/>
        <dbReference type="EC" id="2.7.11.1"/>
    </reaction>
</comment>
<dbReference type="PROSITE" id="PS00108">
    <property type="entry name" value="PROTEIN_KINASE_ST"/>
    <property type="match status" value="1"/>
</dbReference>
<feature type="binding site" evidence="15">
    <location>
        <position position="395"/>
    </location>
    <ligand>
        <name>ATP</name>
        <dbReference type="ChEBI" id="CHEBI:30616"/>
    </ligand>
</feature>
<keyword evidence="8" id="KW-0418">Kinase</keyword>
<feature type="domain" description="Protein kinase" evidence="19">
    <location>
        <begin position="366"/>
        <end position="641"/>
    </location>
</feature>
<dbReference type="PROSITE" id="PS00107">
    <property type="entry name" value="PROTEIN_KINASE_ATP"/>
    <property type="match status" value="1"/>
</dbReference>
<dbReference type="PANTHER" id="PTHR46008">
    <property type="entry name" value="LEAF RUST 10 DISEASE-RESISTANCE LOCUS RECEPTOR-LIKE PROTEIN KINASE-LIKE 1.4"/>
    <property type="match status" value="1"/>
</dbReference>
<dbReference type="PROSITE" id="PS50011">
    <property type="entry name" value="PROTEIN_KINASE_DOM"/>
    <property type="match status" value="1"/>
</dbReference>
<proteinExistence type="predicted"/>
<comment type="catalytic activity">
    <reaction evidence="13">
        <text>L-threonyl-[protein] + ATP = O-phospho-L-threonyl-[protein] + ADP + H(+)</text>
        <dbReference type="Rhea" id="RHEA:46608"/>
        <dbReference type="Rhea" id="RHEA-COMP:11060"/>
        <dbReference type="Rhea" id="RHEA-COMP:11605"/>
        <dbReference type="ChEBI" id="CHEBI:15378"/>
        <dbReference type="ChEBI" id="CHEBI:30013"/>
        <dbReference type="ChEBI" id="CHEBI:30616"/>
        <dbReference type="ChEBI" id="CHEBI:61977"/>
        <dbReference type="ChEBI" id="CHEBI:456216"/>
        <dbReference type="EC" id="2.7.11.1"/>
    </reaction>
</comment>
<dbReference type="InterPro" id="IPR008271">
    <property type="entry name" value="Ser/Thr_kinase_AS"/>
</dbReference>
<dbReference type="PANTHER" id="PTHR46008:SF2">
    <property type="entry name" value="LEAF RUST 10 DISEASE-RESISTANCE LOCUS RECEPTOR-LIKE PROTEIN KINASE-LIKE 1.4"/>
    <property type="match status" value="1"/>
</dbReference>
<evidence type="ECO:0000313" key="21">
    <source>
        <dbReference type="Proteomes" id="UP000289738"/>
    </source>
</evidence>
<name>A0A444ZSG1_ARAHY</name>
<evidence type="ECO:0000256" key="4">
    <source>
        <dbReference type="ARBA" id="ARBA00022679"/>
    </source>
</evidence>
<dbReference type="InterPro" id="IPR032872">
    <property type="entry name" value="WAK_assoc_C"/>
</dbReference>
<evidence type="ECO:0000259" key="19">
    <source>
        <dbReference type="PROSITE" id="PS50011"/>
    </source>
</evidence>
<dbReference type="Pfam" id="PF13947">
    <property type="entry name" value="GUB_WAK_bind"/>
    <property type="match status" value="1"/>
</dbReference>
<evidence type="ECO:0000256" key="16">
    <source>
        <dbReference type="SAM" id="MobiDB-lite"/>
    </source>
</evidence>
<dbReference type="InterPro" id="IPR017441">
    <property type="entry name" value="Protein_kinase_ATP_BS"/>
</dbReference>
<evidence type="ECO:0000256" key="3">
    <source>
        <dbReference type="ARBA" id="ARBA00022527"/>
    </source>
</evidence>
<keyword evidence="7 15" id="KW-0547">Nucleotide-binding</keyword>
<feature type="compositionally biased region" description="Basic and acidic residues" evidence="16">
    <location>
        <begin position="645"/>
        <end position="661"/>
    </location>
</feature>
<evidence type="ECO:0000256" key="18">
    <source>
        <dbReference type="SAM" id="SignalP"/>
    </source>
</evidence>
<keyword evidence="12" id="KW-0325">Glycoprotein</keyword>
<dbReference type="Proteomes" id="UP000289738">
    <property type="component" value="Chromosome B03"/>
</dbReference>
<keyword evidence="5 17" id="KW-0812">Transmembrane</keyword>
<reference evidence="20 21" key="1">
    <citation type="submission" date="2019-01" db="EMBL/GenBank/DDBJ databases">
        <title>Sequencing of cultivated peanut Arachis hypogaea provides insights into genome evolution and oil improvement.</title>
        <authorList>
            <person name="Chen X."/>
        </authorList>
    </citation>
    <scope>NUCLEOTIDE SEQUENCE [LARGE SCALE GENOMIC DNA]</scope>
    <source>
        <strain evidence="21">cv. Fuhuasheng</strain>
        <tissue evidence="20">Leaves</tissue>
    </source>
</reference>
<keyword evidence="10 17" id="KW-1133">Transmembrane helix</keyword>
<gene>
    <name evidence="20" type="ORF">Ahy_B03g061928</name>
</gene>
<evidence type="ECO:0000256" key="5">
    <source>
        <dbReference type="ARBA" id="ARBA00022692"/>
    </source>
</evidence>
<dbReference type="EMBL" id="SDMP01000013">
    <property type="protein sequence ID" value="RYR17143.1"/>
    <property type="molecule type" value="Genomic_DNA"/>
</dbReference>
<evidence type="ECO:0000256" key="2">
    <source>
        <dbReference type="ARBA" id="ARBA00012513"/>
    </source>
</evidence>
<dbReference type="Pfam" id="PF14380">
    <property type="entry name" value="WAK_assoc"/>
    <property type="match status" value="1"/>
</dbReference>
<evidence type="ECO:0000256" key="7">
    <source>
        <dbReference type="ARBA" id="ARBA00022741"/>
    </source>
</evidence>
<evidence type="ECO:0000256" key="6">
    <source>
        <dbReference type="ARBA" id="ARBA00022729"/>
    </source>
</evidence>
<dbReference type="GO" id="GO:0005524">
    <property type="term" value="F:ATP binding"/>
    <property type="evidence" value="ECO:0007669"/>
    <property type="project" value="UniProtKB-UniRule"/>
</dbReference>
<evidence type="ECO:0000256" key="17">
    <source>
        <dbReference type="SAM" id="Phobius"/>
    </source>
</evidence>
<evidence type="ECO:0000256" key="9">
    <source>
        <dbReference type="ARBA" id="ARBA00022840"/>
    </source>
</evidence>
<keyword evidence="3" id="KW-0723">Serine/threonine-protein kinase</keyword>
<feature type="transmembrane region" description="Helical" evidence="17">
    <location>
        <begin position="294"/>
        <end position="316"/>
    </location>
</feature>
<dbReference type="STRING" id="3818.A0A444ZSG1"/>
<feature type="signal peptide" evidence="18">
    <location>
        <begin position="1"/>
        <end position="30"/>
    </location>
</feature>
<evidence type="ECO:0000313" key="20">
    <source>
        <dbReference type="EMBL" id="RYR17143.1"/>
    </source>
</evidence>
<dbReference type="GO" id="GO:0004674">
    <property type="term" value="F:protein serine/threonine kinase activity"/>
    <property type="evidence" value="ECO:0007669"/>
    <property type="project" value="UniProtKB-KW"/>
</dbReference>
<dbReference type="SMART" id="SM00220">
    <property type="entry name" value="S_TKc"/>
    <property type="match status" value="1"/>
</dbReference>
<dbReference type="EC" id="2.7.11.1" evidence="2"/>
<comment type="subcellular location">
    <subcellularLocation>
        <location evidence="1">Membrane</location>
        <topology evidence="1">Single-pass membrane protein</topology>
    </subcellularLocation>
</comment>
<keyword evidence="6 18" id="KW-0732">Signal</keyword>
<dbReference type="InterPro" id="IPR000719">
    <property type="entry name" value="Prot_kinase_dom"/>
</dbReference>
<keyword evidence="9 15" id="KW-0067">ATP-binding</keyword>
<evidence type="ECO:0000256" key="12">
    <source>
        <dbReference type="ARBA" id="ARBA00023180"/>
    </source>
</evidence>
<evidence type="ECO:0000256" key="15">
    <source>
        <dbReference type="PROSITE-ProRule" id="PRU10141"/>
    </source>
</evidence>
<dbReference type="Gene3D" id="1.10.510.10">
    <property type="entry name" value="Transferase(Phosphotransferase) domain 1"/>
    <property type="match status" value="1"/>
</dbReference>
<feature type="region of interest" description="Disordered" evidence="16">
    <location>
        <begin position="645"/>
        <end position="682"/>
    </location>
</feature>
<keyword evidence="21" id="KW-1185">Reference proteome</keyword>
<dbReference type="Gene3D" id="3.30.200.20">
    <property type="entry name" value="Phosphorylase Kinase, domain 1"/>
    <property type="match status" value="1"/>
</dbReference>
<evidence type="ECO:0000256" key="13">
    <source>
        <dbReference type="ARBA" id="ARBA00047899"/>
    </source>
</evidence>
<keyword evidence="4" id="KW-0808">Transferase</keyword>